<proteinExistence type="predicted"/>
<organism evidence="1 2">
    <name type="scientific">Brassica cretica</name>
    <name type="common">Mustard</name>
    <dbReference type="NCBI Taxonomy" id="69181"/>
    <lineage>
        <taxon>Eukaryota</taxon>
        <taxon>Viridiplantae</taxon>
        <taxon>Streptophyta</taxon>
        <taxon>Embryophyta</taxon>
        <taxon>Tracheophyta</taxon>
        <taxon>Spermatophyta</taxon>
        <taxon>Magnoliopsida</taxon>
        <taxon>eudicotyledons</taxon>
        <taxon>Gunneridae</taxon>
        <taxon>Pentapetalae</taxon>
        <taxon>rosids</taxon>
        <taxon>malvids</taxon>
        <taxon>Brassicales</taxon>
        <taxon>Brassicaceae</taxon>
        <taxon>Brassiceae</taxon>
        <taxon>Brassica</taxon>
    </lineage>
</organism>
<evidence type="ECO:0000313" key="1">
    <source>
        <dbReference type="EMBL" id="KAF3610439.1"/>
    </source>
</evidence>
<dbReference type="EMBL" id="QGKV02000297">
    <property type="protein sequence ID" value="KAF3610439.1"/>
    <property type="molecule type" value="Genomic_DNA"/>
</dbReference>
<gene>
    <name evidence="1" type="ORF">DY000_02049815</name>
</gene>
<sequence>MQRFIYQASPQRRQLSTASTGIFATPSVREDIGGNSLLLCNFGLDSLLS</sequence>
<dbReference type="Proteomes" id="UP000266723">
    <property type="component" value="Unassembled WGS sequence"/>
</dbReference>
<evidence type="ECO:0000313" key="2">
    <source>
        <dbReference type="Proteomes" id="UP000266723"/>
    </source>
</evidence>
<name>A0ABQ7F3U9_BRACR</name>
<accession>A0ABQ7F3U9</accession>
<protein>
    <submittedName>
        <fullName evidence="1">Uncharacterized protein</fullName>
    </submittedName>
</protein>
<keyword evidence="2" id="KW-1185">Reference proteome</keyword>
<reference evidence="1 2" key="1">
    <citation type="journal article" date="2020" name="BMC Genomics">
        <title>Intraspecific diversification of the crop wild relative Brassica cretica Lam. using demographic model selection.</title>
        <authorList>
            <person name="Kioukis A."/>
            <person name="Michalopoulou V.A."/>
            <person name="Briers L."/>
            <person name="Pirintsos S."/>
            <person name="Studholme D.J."/>
            <person name="Pavlidis P."/>
            <person name="Sarris P.F."/>
        </authorList>
    </citation>
    <scope>NUCLEOTIDE SEQUENCE [LARGE SCALE GENOMIC DNA]</scope>
    <source>
        <strain evidence="2">cv. PFS-1207/04</strain>
    </source>
</reference>
<comment type="caution">
    <text evidence="1">The sequence shown here is derived from an EMBL/GenBank/DDBJ whole genome shotgun (WGS) entry which is preliminary data.</text>
</comment>